<feature type="compositionally biased region" description="Pro residues" evidence="1">
    <location>
        <begin position="7"/>
        <end position="19"/>
    </location>
</feature>
<accession>A0ABM5TCK1</accession>
<proteinExistence type="predicted"/>
<evidence type="ECO:0000313" key="2">
    <source>
        <dbReference type="EMBL" id="AKJ08689.1"/>
    </source>
</evidence>
<organism evidence="2 3">
    <name type="scientific">Streptomyces incarnatus</name>
    <dbReference type="NCBI Taxonomy" id="665007"/>
    <lineage>
        <taxon>Bacteria</taxon>
        <taxon>Bacillati</taxon>
        <taxon>Actinomycetota</taxon>
        <taxon>Actinomycetes</taxon>
        <taxon>Kitasatosporales</taxon>
        <taxon>Streptomycetaceae</taxon>
        <taxon>Streptomyces</taxon>
    </lineage>
</organism>
<dbReference type="EMBL" id="CP011497">
    <property type="protein sequence ID" value="AKJ08689.1"/>
    <property type="molecule type" value="Genomic_DNA"/>
</dbReference>
<dbReference type="Proteomes" id="UP000035366">
    <property type="component" value="Chromosome"/>
</dbReference>
<sequence>MQRPPRRPPPLGRPAPAQPPRAATPRSTRHRTLSLKHYTYYVDLRAGAVSGSETAWSIGTDAGGDGDGAFELQPLTDVFVVPAQAVPTAGQCAAKTTRHPADGRLHFRQVPPGSTFCLRDTTSGDIAVVRVIDVDHGNYATTDDVTYYRRRS</sequence>
<keyword evidence="3" id="KW-1185">Reference proteome</keyword>
<feature type="region of interest" description="Disordered" evidence="1">
    <location>
        <begin position="1"/>
        <end position="29"/>
    </location>
</feature>
<protein>
    <submittedName>
        <fullName evidence="2">Uncharacterized protein</fullName>
    </submittedName>
</protein>
<gene>
    <name evidence="2" type="ORF">ABB07_01125</name>
</gene>
<evidence type="ECO:0000313" key="3">
    <source>
        <dbReference type="Proteomes" id="UP000035366"/>
    </source>
</evidence>
<name>A0ABM5TCK1_9ACTN</name>
<dbReference type="RefSeq" id="WP_208896803.1">
    <property type="nucleotide sequence ID" value="NZ_CP011497.1"/>
</dbReference>
<reference evidence="2 3" key="1">
    <citation type="journal article" date="2015" name="ISME J.">
        <title>Draft Genome Sequence of Streptomyces incarnatus NRRL8089, which Produces the Nucleoside Antibiotic Sinefungin.</title>
        <authorList>
            <person name="Oshima K."/>
            <person name="Hattori M."/>
            <person name="Shimizu H."/>
            <person name="Fukuda K."/>
            <person name="Nemoto M."/>
            <person name="Inagaki K."/>
            <person name="Tamura T."/>
        </authorList>
    </citation>
    <scope>NUCLEOTIDE SEQUENCE [LARGE SCALE GENOMIC DNA]</scope>
    <source>
        <strain evidence="2 3">NRRL 8089</strain>
    </source>
</reference>
<evidence type="ECO:0000256" key="1">
    <source>
        <dbReference type="SAM" id="MobiDB-lite"/>
    </source>
</evidence>